<gene>
    <name evidence="1" type="ORF">JAV76_01150</name>
</gene>
<sequence length="78" mass="8600">MSESKQSRWRVVGPDGEATEFTADFEGACDAHDQFACIMAACPDAFGWRATNLDDGTEYVPEEIEERMLAGLKGQRPS</sequence>
<evidence type="ECO:0000313" key="1">
    <source>
        <dbReference type="EMBL" id="MBI9113616.1"/>
    </source>
</evidence>
<dbReference type="AlphaFoldDB" id="A0A934I911"/>
<dbReference type="RefSeq" id="WP_198732176.1">
    <property type="nucleotide sequence ID" value="NZ_JAEINH010000001.1"/>
</dbReference>
<evidence type="ECO:0000313" key="2">
    <source>
        <dbReference type="Proteomes" id="UP000602087"/>
    </source>
</evidence>
<dbReference type="EMBL" id="JAEINH010000001">
    <property type="protein sequence ID" value="MBI9113616.1"/>
    <property type="molecule type" value="Genomic_DNA"/>
</dbReference>
<dbReference type="Proteomes" id="UP000602087">
    <property type="component" value="Unassembled WGS sequence"/>
</dbReference>
<protein>
    <submittedName>
        <fullName evidence="1">Uncharacterized protein</fullName>
    </submittedName>
</protein>
<accession>A0A934I911</accession>
<name>A0A934I911_9MICO</name>
<proteinExistence type="predicted"/>
<keyword evidence="2" id="KW-1185">Reference proteome</keyword>
<comment type="caution">
    <text evidence="1">The sequence shown here is derived from an EMBL/GenBank/DDBJ whole genome shotgun (WGS) entry which is preliminary data.</text>
</comment>
<reference evidence="1" key="1">
    <citation type="submission" date="2020-12" db="EMBL/GenBank/DDBJ databases">
        <title>Sanguibacter suaedae sp. nov., isolated from Suaeda aralocaspica.</title>
        <authorList>
            <person name="Ma Q."/>
        </authorList>
    </citation>
    <scope>NUCLEOTIDE SEQUENCE</scope>
    <source>
        <strain evidence="1">YZGR15</strain>
    </source>
</reference>
<organism evidence="1 2">
    <name type="scientific">Sanguibacter suaedae</name>
    <dbReference type="NCBI Taxonomy" id="2795737"/>
    <lineage>
        <taxon>Bacteria</taxon>
        <taxon>Bacillati</taxon>
        <taxon>Actinomycetota</taxon>
        <taxon>Actinomycetes</taxon>
        <taxon>Micrococcales</taxon>
        <taxon>Sanguibacteraceae</taxon>
        <taxon>Sanguibacter</taxon>
    </lineage>
</organism>